<reference evidence="7 8" key="1">
    <citation type="journal article" date="2008" name="Nat. Biotechnol.">
        <title>Genome sequencing and analysis of the filamentous fungus Penicillium chrysogenum.</title>
        <authorList>
            <person name="van den Berg M.A."/>
            <person name="Albang R."/>
            <person name="Albermann K."/>
            <person name="Badger J.H."/>
            <person name="Daran J.-M."/>
            <person name="Driessen A.J.M."/>
            <person name="Garcia-Estrada C."/>
            <person name="Fedorova N.D."/>
            <person name="Harris D.M."/>
            <person name="Heijne W.H.M."/>
            <person name="Joardar V.S."/>
            <person name="Kiel J.A.K.W."/>
            <person name="Kovalchuk A."/>
            <person name="Martin J.F."/>
            <person name="Nierman W.C."/>
            <person name="Nijland J.G."/>
            <person name="Pronk J.T."/>
            <person name="Roubos J.A."/>
            <person name="van der Klei I.J."/>
            <person name="van Peij N.N.M.E."/>
            <person name="Veenhuis M."/>
            <person name="von Doehren H."/>
            <person name="Wagner C."/>
            <person name="Wortman J.R."/>
            <person name="Bovenberg R.A.L."/>
        </authorList>
    </citation>
    <scope>NUCLEOTIDE SEQUENCE [LARGE SCALE GENOMIC DNA]</scope>
    <source>
        <strain evidence="8">ATCC 28089 / DSM 1075 / NRRL 1951 / Wisconsin 54-1255</strain>
    </source>
</reference>
<dbReference type="InterPro" id="IPR021858">
    <property type="entry name" value="Fun_TF"/>
</dbReference>
<keyword evidence="3" id="KW-0238">DNA-binding</keyword>
<dbReference type="InterPro" id="IPR036864">
    <property type="entry name" value="Zn2-C6_fun-type_DNA-bd_sf"/>
</dbReference>
<evidence type="ECO:0000259" key="6">
    <source>
        <dbReference type="PROSITE" id="PS50048"/>
    </source>
</evidence>
<accession>B6GW93</accession>
<dbReference type="GO" id="GO:0005634">
    <property type="term" value="C:nucleus"/>
    <property type="evidence" value="ECO:0007669"/>
    <property type="project" value="UniProtKB-SubCell"/>
</dbReference>
<keyword evidence="4" id="KW-0804">Transcription</keyword>
<dbReference type="eggNOG" id="ENOG502SK6R">
    <property type="taxonomic scope" value="Eukaryota"/>
</dbReference>
<dbReference type="Gene3D" id="4.10.240.10">
    <property type="entry name" value="Zn(2)-C6 fungal-type DNA-binding domain"/>
    <property type="match status" value="1"/>
</dbReference>
<dbReference type="Proteomes" id="UP000000724">
    <property type="component" value="Contig Pc00c06"/>
</dbReference>
<feature type="domain" description="Zn(2)-C6 fungal-type" evidence="6">
    <location>
        <begin position="19"/>
        <end position="46"/>
    </location>
</feature>
<name>B6GW93_PENRW</name>
<sequence>MSIGLQPEANLDMRHRPYCPSCTRRRINCDRTLPECRKCISRGLRCPGYGIVLKWGNGVASRGKLTGRMLPVRESAGVNSNIPEDRRNDSTNQIPALEENPASIDRGLGLNINPATLELMQHFQQNIARKLAWVDGPTNPWRQVIIPLAWMSPTVLCAVLSLSSEDLAFKYAHDHPRQNDLQSISLRFRNNALALLARQISSLRERETPQIENLDPNEISYTLASMLLLYNVELLNAEPIKWRMHLHAARIIVQWREQASSCASLNEIDTFLFYEHYYASVFAGLTTFDPADEFTGEQFENSNDITIFSDFVRVIHRVTRIERVAYDQGSSVDPTQIENIIGEVDAARQRMAQLGQKMHLQGCHAQDFQHLVYIFYHASLIYSYQVLKNDSSGDSNIRASRDSILDHLYSLSNRETFAHDLVWPLFILGTECRGLPIMQEMVSREMEAVMEVSGVLDRRKVLFFLQHYWSLDLDRSVTWFYLLREMMPGKMMLIL</sequence>
<evidence type="ECO:0000256" key="3">
    <source>
        <dbReference type="ARBA" id="ARBA00023125"/>
    </source>
</evidence>
<evidence type="ECO:0000256" key="2">
    <source>
        <dbReference type="ARBA" id="ARBA00023015"/>
    </source>
</evidence>
<dbReference type="GO" id="GO:0008270">
    <property type="term" value="F:zinc ion binding"/>
    <property type="evidence" value="ECO:0007669"/>
    <property type="project" value="InterPro"/>
</dbReference>
<evidence type="ECO:0000256" key="1">
    <source>
        <dbReference type="ARBA" id="ARBA00004123"/>
    </source>
</evidence>
<dbReference type="SUPFAM" id="SSF57701">
    <property type="entry name" value="Zn2/Cys6 DNA-binding domain"/>
    <property type="match status" value="1"/>
</dbReference>
<keyword evidence="8" id="KW-1185">Reference proteome</keyword>
<comment type="subcellular location">
    <subcellularLocation>
        <location evidence="1">Nucleus</location>
    </subcellularLocation>
</comment>
<proteinExistence type="predicted"/>
<dbReference type="PANTHER" id="PTHR37534">
    <property type="entry name" value="TRANSCRIPTIONAL ACTIVATOR PROTEIN UGA3"/>
    <property type="match status" value="1"/>
</dbReference>
<organism evidence="7 8">
    <name type="scientific">Penicillium rubens (strain ATCC 28089 / DSM 1075 / NRRL 1951 / Wisconsin 54-1255)</name>
    <name type="common">Penicillium chrysogenum</name>
    <dbReference type="NCBI Taxonomy" id="500485"/>
    <lineage>
        <taxon>Eukaryota</taxon>
        <taxon>Fungi</taxon>
        <taxon>Dikarya</taxon>
        <taxon>Ascomycota</taxon>
        <taxon>Pezizomycotina</taxon>
        <taxon>Eurotiomycetes</taxon>
        <taxon>Eurotiomycetidae</taxon>
        <taxon>Eurotiales</taxon>
        <taxon>Aspergillaceae</taxon>
        <taxon>Penicillium</taxon>
        <taxon>Penicillium chrysogenum species complex</taxon>
    </lineage>
</organism>
<dbReference type="OMA" id="PWRQVII"/>
<dbReference type="PANTHER" id="PTHR37534:SF51">
    <property type="entry name" value="ACRIFLAVINE SENSITIVITY CONTROL PROTEIN ACR-2"/>
    <property type="match status" value="1"/>
</dbReference>
<dbReference type="GO" id="GO:0045944">
    <property type="term" value="P:positive regulation of transcription by RNA polymerase II"/>
    <property type="evidence" value="ECO:0007669"/>
    <property type="project" value="TreeGrafter"/>
</dbReference>
<dbReference type="Pfam" id="PF00172">
    <property type="entry name" value="Zn_clus"/>
    <property type="match status" value="1"/>
</dbReference>
<protein>
    <submittedName>
        <fullName evidence="7">Pc06g01550 protein</fullName>
    </submittedName>
</protein>
<evidence type="ECO:0000256" key="5">
    <source>
        <dbReference type="ARBA" id="ARBA00023242"/>
    </source>
</evidence>
<dbReference type="GO" id="GO:0000981">
    <property type="term" value="F:DNA-binding transcription factor activity, RNA polymerase II-specific"/>
    <property type="evidence" value="ECO:0007669"/>
    <property type="project" value="InterPro"/>
</dbReference>
<dbReference type="InterPro" id="IPR001138">
    <property type="entry name" value="Zn2Cys6_DnaBD"/>
</dbReference>
<dbReference type="OrthoDB" id="3251668at2759"/>
<dbReference type="HOGENOM" id="CLU_036330_1_0_1"/>
<dbReference type="AlphaFoldDB" id="B6GW93"/>
<dbReference type="Pfam" id="PF11951">
    <property type="entry name" value="Fungal_trans_2"/>
    <property type="match status" value="1"/>
</dbReference>
<dbReference type="PROSITE" id="PS50048">
    <property type="entry name" value="ZN2_CY6_FUNGAL_2"/>
    <property type="match status" value="1"/>
</dbReference>
<dbReference type="EMBL" id="AM920421">
    <property type="protein sequence ID" value="CAP79148.1"/>
    <property type="molecule type" value="Genomic_DNA"/>
</dbReference>
<dbReference type="GO" id="GO:0000976">
    <property type="term" value="F:transcription cis-regulatory region binding"/>
    <property type="evidence" value="ECO:0007669"/>
    <property type="project" value="TreeGrafter"/>
</dbReference>
<dbReference type="VEuPathDB" id="FungiDB:PCH_Pc06g01550"/>
<dbReference type="CDD" id="cd00067">
    <property type="entry name" value="GAL4"/>
    <property type="match status" value="1"/>
</dbReference>
<evidence type="ECO:0000256" key="4">
    <source>
        <dbReference type="ARBA" id="ARBA00023163"/>
    </source>
</evidence>
<gene>
    <name evidence="7" type="ORF">Pc06g01550</name>
    <name evidence="7" type="ORF">PCH_Pc06g01550</name>
</gene>
<evidence type="ECO:0000313" key="7">
    <source>
        <dbReference type="EMBL" id="CAP79148.1"/>
    </source>
</evidence>
<dbReference type="BioCyc" id="PCHR:PC06G01550-MONOMER"/>
<keyword evidence="2" id="KW-0805">Transcription regulation</keyword>
<evidence type="ECO:0000313" key="8">
    <source>
        <dbReference type="Proteomes" id="UP000000724"/>
    </source>
</evidence>
<keyword evidence="5" id="KW-0539">Nucleus</keyword>